<keyword evidence="2" id="KW-1185">Reference proteome</keyword>
<proteinExistence type="predicted"/>
<dbReference type="Proteomes" id="UP001642260">
    <property type="component" value="Unassembled WGS sequence"/>
</dbReference>
<protein>
    <recommendedName>
        <fullName evidence="3">Secreted protein</fullName>
    </recommendedName>
</protein>
<reference evidence="1 2" key="1">
    <citation type="submission" date="2022-03" db="EMBL/GenBank/DDBJ databases">
        <authorList>
            <person name="Macdonald S."/>
            <person name="Ahmed S."/>
            <person name="Newling K."/>
        </authorList>
    </citation>
    <scope>NUCLEOTIDE SEQUENCE [LARGE SCALE GENOMIC DNA]</scope>
</reference>
<organism evidence="1 2">
    <name type="scientific">Eruca vesicaria subsp. sativa</name>
    <name type="common">Garden rocket</name>
    <name type="synonym">Eruca sativa</name>
    <dbReference type="NCBI Taxonomy" id="29727"/>
    <lineage>
        <taxon>Eukaryota</taxon>
        <taxon>Viridiplantae</taxon>
        <taxon>Streptophyta</taxon>
        <taxon>Embryophyta</taxon>
        <taxon>Tracheophyta</taxon>
        <taxon>Spermatophyta</taxon>
        <taxon>Magnoliopsida</taxon>
        <taxon>eudicotyledons</taxon>
        <taxon>Gunneridae</taxon>
        <taxon>Pentapetalae</taxon>
        <taxon>rosids</taxon>
        <taxon>malvids</taxon>
        <taxon>Brassicales</taxon>
        <taxon>Brassicaceae</taxon>
        <taxon>Brassiceae</taxon>
        <taxon>Eruca</taxon>
    </lineage>
</organism>
<sequence>MGCRPKISAYLASASILSNQATATSHNQGSVRRRVRVCKKSGITRTSQRFCNQTIFILFTTHPTATSLLFRRDSDSKRKPPSRRVKIPSRLRCFCQSWKHSTSYVNTKCWKHSTSVKLSPKESYSHWESVPCLSLLTSPKPMLTTTSRFW</sequence>
<dbReference type="AlphaFoldDB" id="A0ABC8JCH2"/>
<dbReference type="EMBL" id="CAKOAT010096710">
    <property type="protein sequence ID" value="CAH8321919.1"/>
    <property type="molecule type" value="Genomic_DNA"/>
</dbReference>
<name>A0ABC8JCH2_ERUVS</name>
<comment type="caution">
    <text evidence="1">The sequence shown here is derived from an EMBL/GenBank/DDBJ whole genome shotgun (WGS) entry which is preliminary data.</text>
</comment>
<evidence type="ECO:0008006" key="3">
    <source>
        <dbReference type="Google" id="ProtNLM"/>
    </source>
</evidence>
<evidence type="ECO:0000313" key="1">
    <source>
        <dbReference type="EMBL" id="CAH8321919.1"/>
    </source>
</evidence>
<evidence type="ECO:0000313" key="2">
    <source>
        <dbReference type="Proteomes" id="UP001642260"/>
    </source>
</evidence>
<accession>A0ABC8JCH2</accession>
<gene>
    <name evidence="1" type="ORF">ERUC_LOCUS9476</name>
</gene>